<evidence type="ECO:0000256" key="7">
    <source>
        <dbReference type="ARBA" id="ARBA00022825"/>
    </source>
</evidence>
<organism evidence="13 14">
    <name type="scientific">Vigna mungo</name>
    <name type="common">Black gram</name>
    <name type="synonym">Phaseolus mungo</name>
    <dbReference type="NCBI Taxonomy" id="3915"/>
    <lineage>
        <taxon>Eukaryota</taxon>
        <taxon>Viridiplantae</taxon>
        <taxon>Streptophyta</taxon>
        <taxon>Embryophyta</taxon>
        <taxon>Tracheophyta</taxon>
        <taxon>Spermatophyta</taxon>
        <taxon>Magnoliopsida</taxon>
        <taxon>eudicotyledons</taxon>
        <taxon>Gunneridae</taxon>
        <taxon>Pentapetalae</taxon>
        <taxon>rosids</taxon>
        <taxon>fabids</taxon>
        <taxon>Fabales</taxon>
        <taxon>Fabaceae</taxon>
        <taxon>Papilionoideae</taxon>
        <taxon>50 kb inversion clade</taxon>
        <taxon>NPAAA clade</taxon>
        <taxon>indigoferoid/millettioid clade</taxon>
        <taxon>Phaseoleae</taxon>
        <taxon>Vigna</taxon>
    </lineage>
</organism>
<dbReference type="Proteomes" id="UP001374535">
    <property type="component" value="Chromosome 11"/>
</dbReference>
<dbReference type="EMBL" id="CP144690">
    <property type="protein sequence ID" value="WVY91206.1"/>
    <property type="molecule type" value="Genomic_DNA"/>
</dbReference>
<dbReference type="InterPro" id="IPR036852">
    <property type="entry name" value="Peptidase_S8/S53_dom_sf"/>
</dbReference>
<dbReference type="Gene3D" id="3.40.50.200">
    <property type="entry name" value="Peptidase S8/S53 domain"/>
    <property type="match status" value="1"/>
</dbReference>
<evidence type="ECO:0000256" key="3">
    <source>
        <dbReference type="ARBA" id="ARBA00022525"/>
    </source>
</evidence>
<dbReference type="Pfam" id="PF05922">
    <property type="entry name" value="Inhibitor_I9"/>
    <property type="match status" value="1"/>
</dbReference>
<dbReference type="InterPro" id="IPR034197">
    <property type="entry name" value="Peptidases_S8_3"/>
</dbReference>
<feature type="active site" description="Charge relay system" evidence="8 9">
    <location>
        <position position="670"/>
    </location>
</feature>
<dbReference type="Gene3D" id="3.50.30.30">
    <property type="match status" value="1"/>
</dbReference>
<dbReference type="PRINTS" id="PR00723">
    <property type="entry name" value="SUBTILISIN"/>
</dbReference>
<reference evidence="13 14" key="1">
    <citation type="journal article" date="2023" name="Life. Sci Alliance">
        <title>Evolutionary insights into 3D genome organization and epigenetic landscape of Vigna mungo.</title>
        <authorList>
            <person name="Junaid A."/>
            <person name="Singh B."/>
            <person name="Bhatia S."/>
        </authorList>
    </citation>
    <scope>NUCLEOTIDE SEQUENCE [LARGE SCALE GENOMIC DNA]</scope>
    <source>
        <strain evidence="13">Urdbean</strain>
    </source>
</reference>
<dbReference type="Pfam" id="PF17766">
    <property type="entry name" value="fn3_6"/>
    <property type="match status" value="1"/>
</dbReference>
<dbReference type="Gene3D" id="2.60.40.2310">
    <property type="match status" value="1"/>
</dbReference>
<dbReference type="SUPFAM" id="SSF52743">
    <property type="entry name" value="Subtilisin-like"/>
    <property type="match status" value="1"/>
</dbReference>
<dbReference type="Gene3D" id="3.30.70.80">
    <property type="entry name" value="Peptidase S8 propeptide/proteinase inhibitor I9"/>
    <property type="match status" value="1"/>
</dbReference>
<comment type="similarity">
    <text evidence="2 9">Belongs to the peptidase S8 family.</text>
</comment>
<dbReference type="InterPro" id="IPR000209">
    <property type="entry name" value="Peptidase_S8/S53_dom"/>
</dbReference>
<evidence type="ECO:0000313" key="13">
    <source>
        <dbReference type="EMBL" id="WVY91206.1"/>
    </source>
</evidence>
<comment type="subcellular location">
    <subcellularLocation>
        <location evidence="1">Secreted</location>
    </subcellularLocation>
</comment>
<dbReference type="PROSITE" id="PS00138">
    <property type="entry name" value="SUBTILASE_SER"/>
    <property type="match status" value="1"/>
</dbReference>
<evidence type="ECO:0000256" key="1">
    <source>
        <dbReference type="ARBA" id="ARBA00004613"/>
    </source>
</evidence>
<proteinExistence type="inferred from homology"/>
<feature type="domain" description="Subtilisin-like protease fibronectin type-III" evidence="12">
    <location>
        <begin position="782"/>
        <end position="879"/>
    </location>
</feature>
<dbReference type="GO" id="GO:0005576">
    <property type="term" value="C:extracellular region"/>
    <property type="evidence" value="ECO:0007669"/>
    <property type="project" value="UniProtKB-SubCell"/>
</dbReference>
<dbReference type="GO" id="GO:0009609">
    <property type="term" value="P:response to symbiotic bacterium"/>
    <property type="evidence" value="ECO:0007669"/>
    <property type="project" value="UniProtKB-ARBA"/>
</dbReference>
<keyword evidence="6 9" id="KW-0378">Hydrolase</keyword>
<keyword evidence="14" id="KW-1185">Reference proteome</keyword>
<dbReference type="GO" id="GO:0006508">
    <property type="term" value="P:proteolysis"/>
    <property type="evidence" value="ECO:0007669"/>
    <property type="project" value="UniProtKB-KW"/>
</dbReference>
<keyword evidence="5" id="KW-0732">Signal</keyword>
<keyword evidence="4 9" id="KW-0645">Protease</keyword>
<dbReference type="Pfam" id="PF00082">
    <property type="entry name" value="Peptidase_S8"/>
    <property type="match status" value="1"/>
</dbReference>
<sequence length="880" mass="95434">MKLLVEMMTDVVAETSWCFVVPSCSSWSPFGFAARPHGQTLITSLSALPSASSSSGPSGWYPLRPAGDLQVLTGGGRYLKRRSDAQPYTEALRKASMFIFNSLSHHNLRLSIHVSDSQTYIVYLGEHSHGPNPSLRDLESATNSHHDLLAPFMGSHEKAKEVVMYSYNKHINGFAARLEEEEASEIASEKNEHPSVISVFLSKEYKLHTTRSWDFLGLEKYGGIPAESAWWKGKFGEDTVIGNLDSGVWPEHPSFNDNGYGPLPSTWRGNGVCQIDHVSLPNKTFCNRKLIGARIFSKGYEAHNGKLDPSKHTARDFVGHGTHTMSIAAGNFVPGATVFGNGNGTAKGGSPKARIAAYKVCWSTNDAGSCHEADILQAFDHAINDGVHVITASIGGSNPYIEAFFTDGISIGAFHAVARNIVVVCSAGNDGPAPRTVLNVAPWTFTVAASTIDRDFLTNISLSKNHHLKGASLNRGLPSRKYYPLVHAANARLLNATIDDARLCKPGTLDTTKIKGNILICIRRDKTSSIAQSYEAANAGAVGVFVVNDDKSGNTLLAEPYSIPGANVDPYEDADIDEREWWGKGGSDKNNSRKLAAYMTVARTHLGIKPAPIMAGFSSRGPSAVQPLILKPDVTAPGVNILAAYSLAASPSNLPSDRRRIPFNMQQGTSMSGPHVAGIAGLLRTLHPDWSPAAIKSAIMTTATTLDNNNLPIRDAFDQIASPFDYGSGHIQPNHAMDPGLVYDMRTRDYLNFICAHDHSQNFLRYFSRISYNCPESYNIENLNYPSITVANRGMNPINVTRTVTNVGTPTSTYVVKANITEGFKVLVEPSSLSFKTIGEKKTFRVILQATSWPSNGFPVFGNLSWTDGNHTVASPIVVL</sequence>
<dbReference type="GO" id="GO:0009610">
    <property type="term" value="P:response to symbiotic fungus"/>
    <property type="evidence" value="ECO:0007669"/>
    <property type="project" value="UniProtKB-ARBA"/>
</dbReference>
<evidence type="ECO:0000256" key="8">
    <source>
        <dbReference type="PIRSR" id="PIRSR615500-1"/>
    </source>
</evidence>
<dbReference type="AlphaFoldDB" id="A0AAQ3MHS5"/>
<dbReference type="FunFam" id="3.30.70.80:FF:000002">
    <property type="entry name" value="Subtilisin-like protease SBT5.3"/>
    <property type="match status" value="1"/>
</dbReference>
<protein>
    <recommendedName>
        <fullName evidence="15">Subtilisin-like protease</fullName>
    </recommendedName>
</protein>
<evidence type="ECO:0008006" key="15">
    <source>
        <dbReference type="Google" id="ProtNLM"/>
    </source>
</evidence>
<dbReference type="InterPro" id="IPR010259">
    <property type="entry name" value="S8pro/Inhibitor_I9"/>
</dbReference>
<feature type="domain" description="Inhibitor I9" evidence="11">
    <location>
        <begin position="119"/>
        <end position="208"/>
    </location>
</feature>
<dbReference type="InterPro" id="IPR037045">
    <property type="entry name" value="S8pro/Inhibitor_I9_sf"/>
</dbReference>
<dbReference type="InterPro" id="IPR045051">
    <property type="entry name" value="SBT"/>
</dbReference>
<feature type="domain" description="Peptidase S8/S53" evidence="10">
    <location>
        <begin position="236"/>
        <end position="710"/>
    </location>
</feature>
<evidence type="ECO:0000259" key="10">
    <source>
        <dbReference type="Pfam" id="PF00082"/>
    </source>
</evidence>
<dbReference type="PANTHER" id="PTHR10795">
    <property type="entry name" value="PROPROTEIN CONVERTASE SUBTILISIN/KEXIN"/>
    <property type="match status" value="1"/>
</dbReference>
<gene>
    <name evidence="13" type="ORF">V8G54_036720</name>
</gene>
<dbReference type="InterPro" id="IPR041469">
    <property type="entry name" value="Subtilisin-like_FN3"/>
</dbReference>
<evidence type="ECO:0000259" key="12">
    <source>
        <dbReference type="Pfam" id="PF17766"/>
    </source>
</evidence>
<dbReference type="InterPro" id="IPR023828">
    <property type="entry name" value="Peptidase_S8_Ser-AS"/>
</dbReference>
<evidence type="ECO:0000256" key="9">
    <source>
        <dbReference type="PROSITE-ProRule" id="PRU01240"/>
    </source>
</evidence>
<evidence type="ECO:0000313" key="14">
    <source>
        <dbReference type="Proteomes" id="UP001374535"/>
    </source>
</evidence>
<dbReference type="PROSITE" id="PS51892">
    <property type="entry name" value="SUBTILASE"/>
    <property type="match status" value="1"/>
</dbReference>
<keyword evidence="7 9" id="KW-0720">Serine protease</keyword>
<evidence type="ECO:0000256" key="2">
    <source>
        <dbReference type="ARBA" id="ARBA00011073"/>
    </source>
</evidence>
<dbReference type="CDD" id="cd04852">
    <property type="entry name" value="Peptidases_S8_3"/>
    <property type="match status" value="1"/>
</dbReference>
<evidence type="ECO:0000259" key="11">
    <source>
        <dbReference type="Pfam" id="PF05922"/>
    </source>
</evidence>
<dbReference type="GO" id="GO:0004252">
    <property type="term" value="F:serine-type endopeptidase activity"/>
    <property type="evidence" value="ECO:0007669"/>
    <property type="project" value="UniProtKB-UniRule"/>
</dbReference>
<dbReference type="FunFam" id="3.40.50.200:FF:000006">
    <property type="entry name" value="Subtilisin-like protease SBT1.5"/>
    <property type="match status" value="1"/>
</dbReference>
<evidence type="ECO:0000256" key="4">
    <source>
        <dbReference type="ARBA" id="ARBA00022670"/>
    </source>
</evidence>
<dbReference type="InterPro" id="IPR015500">
    <property type="entry name" value="Peptidase_S8_subtilisin-rel"/>
</dbReference>
<evidence type="ECO:0000256" key="6">
    <source>
        <dbReference type="ARBA" id="ARBA00022801"/>
    </source>
</evidence>
<evidence type="ECO:0000256" key="5">
    <source>
        <dbReference type="ARBA" id="ARBA00022729"/>
    </source>
</evidence>
<accession>A0AAQ3MHS5</accession>
<dbReference type="CDD" id="cd02120">
    <property type="entry name" value="PA_subtilisin_like"/>
    <property type="match status" value="1"/>
</dbReference>
<keyword evidence="3" id="KW-0964">Secreted</keyword>
<feature type="active site" description="Charge relay system" evidence="8 9">
    <location>
        <position position="245"/>
    </location>
</feature>
<feature type="active site" description="Charge relay system" evidence="8 9">
    <location>
        <position position="320"/>
    </location>
</feature>
<name>A0AAQ3MHS5_VIGMU</name>